<protein>
    <submittedName>
        <fullName evidence="1">Uncharacterized protein</fullName>
    </submittedName>
</protein>
<organism evidence="1">
    <name type="scientific">Podoviridae sp. ctIyI17</name>
    <dbReference type="NCBI Taxonomy" id="2825241"/>
    <lineage>
        <taxon>Viruses</taxon>
        <taxon>Duplodnaviria</taxon>
        <taxon>Heunggongvirae</taxon>
        <taxon>Uroviricota</taxon>
        <taxon>Caudoviricetes</taxon>
    </lineage>
</organism>
<sequence>MTKKELSNYAGVSFYNLSTRSGAKRGTLYCLTVYSVQSNGTCKYQYETGLHCIANKRSWQALQEFTGGIYHVGRPTAANLSHEFMASVLGMEGYCES</sequence>
<proteinExistence type="predicted"/>
<accession>A0A8S5U4D7</accession>
<reference evidence="1" key="1">
    <citation type="journal article" date="2021" name="Proc. Natl. Acad. Sci. U.S.A.">
        <title>A Catalog of Tens of Thousands of Viruses from Human Metagenomes Reveals Hidden Associations with Chronic Diseases.</title>
        <authorList>
            <person name="Tisza M.J."/>
            <person name="Buck C.B."/>
        </authorList>
    </citation>
    <scope>NUCLEOTIDE SEQUENCE</scope>
    <source>
        <strain evidence="1">CtIyI17</strain>
    </source>
</reference>
<dbReference type="EMBL" id="BK016007">
    <property type="protein sequence ID" value="DAF89324.1"/>
    <property type="molecule type" value="Genomic_DNA"/>
</dbReference>
<name>A0A8S5U4D7_9CAUD</name>
<evidence type="ECO:0000313" key="1">
    <source>
        <dbReference type="EMBL" id="DAF89324.1"/>
    </source>
</evidence>